<dbReference type="InterPro" id="IPR000073">
    <property type="entry name" value="AB_hydrolase_1"/>
</dbReference>
<dbReference type="SUPFAM" id="SSF53474">
    <property type="entry name" value="alpha/beta-Hydrolases"/>
    <property type="match status" value="1"/>
</dbReference>
<organism evidence="3 4">
    <name type="scientific">Saccharopolyspora erythraea</name>
    <name type="common">Streptomyces erythraeus</name>
    <dbReference type="NCBI Taxonomy" id="1836"/>
    <lineage>
        <taxon>Bacteria</taxon>
        <taxon>Bacillati</taxon>
        <taxon>Actinomycetota</taxon>
        <taxon>Actinomycetes</taxon>
        <taxon>Pseudonocardiales</taxon>
        <taxon>Pseudonocardiaceae</taxon>
        <taxon>Saccharopolyspora</taxon>
    </lineage>
</organism>
<evidence type="ECO:0000313" key="3">
    <source>
        <dbReference type="EMBL" id="GAA0532016.1"/>
    </source>
</evidence>
<protein>
    <submittedName>
        <fullName evidence="3">Alpha/beta hydrolase</fullName>
    </submittedName>
</protein>
<dbReference type="PANTHER" id="PTHR43798">
    <property type="entry name" value="MONOACYLGLYCEROL LIPASE"/>
    <property type="match status" value="1"/>
</dbReference>
<accession>A0ABN1D1W5</accession>
<dbReference type="InterPro" id="IPR029058">
    <property type="entry name" value="AB_hydrolase_fold"/>
</dbReference>
<gene>
    <name evidence="3" type="ORF">GCM10009533_33900</name>
</gene>
<name>A0ABN1D1W5_SACER</name>
<evidence type="ECO:0000259" key="2">
    <source>
        <dbReference type="Pfam" id="PF00561"/>
    </source>
</evidence>
<proteinExistence type="predicted"/>
<keyword evidence="4" id="KW-1185">Reference proteome</keyword>
<reference evidence="3 4" key="1">
    <citation type="journal article" date="2019" name="Int. J. Syst. Evol. Microbiol.">
        <title>The Global Catalogue of Microorganisms (GCM) 10K type strain sequencing project: providing services to taxonomists for standard genome sequencing and annotation.</title>
        <authorList>
            <consortium name="The Broad Institute Genomics Platform"/>
            <consortium name="The Broad Institute Genome Sequencing Center for Infectious Disease"/>
            <person name="Wu L."/>
            <person name="Ma J."/>
        </authorList>
    </citation>
    <scope>NUCLEOTIDE SEQUENCE [LARGE SCALE GENOMIC DNA]</scope>
    <source>
        <strain evidence="3 4">JCM 10303</strain>
    </source>
</reference>
<dbReference type="EMBL" id="BAAAGS010000021">
    <property type="protein sequence ID" value="GAA0532016.1"/>
    <property type="molecule type" value="Genomic_DNA"/>
</dbReference>
<dbReference type="Pfam" id="PF00561">
    <property type="entry name" value="Abhydrolase_1"/>
    <property type="match status" value="1"/>
</dbReference>
<keyword evidence="3" id="KW-0378">Hydrolase</keyword>
<sequence length="332" mass="34698">MTATLPATAPGMFTTCDGTRLRVLEEGDRDAPVTVVLVHGWTLSKHTWDRVVAGLPAAVGAPVRIVRYDLRGHGESDPAPPGSATIEQCADDLADVVRERVPEGPIVFVGHSMGGMTLMAFAERHRAVFEERAAGVALVGTSCGDLVAPALGLPGPVAAVANRLERRVRVRLAAARGRVLSKRSAALRPGLRWLLFGQRPTAADVASAADWVAGCNPSNMASFRDSLAEHDRLAALDDFRSVPAVVLVGLADRLTPYAHAVRLAEALPHARFTVYAGAGHMLPLERDVEVTARIAGVVRAATGSASEGRGGSKAEPRPKTAKAASAAEAGSA</sequence>
<comment type="caution">
    <text evidence="3">The sequence shown here is derived from an EMBL/GenBank/DDBJ whole genome shotgun (WGS) entry which is preliminary data.</text>
</comment>
<dbReference type="Proteomes" id="UP001500729">
    <property type="component" value="Unassembled WGS sequence"/>
</dbReference>
<dbReference type="GO" id="GO:0016787">
    <property type="term" value="F:hydrolase activity"/>
    <property type="evidence" value="ECO:0007669"/>
    <property type="project" value="UniProtKB-KW"/>
</dbReference>
<dbReference type="Gene3D" id="3.40.50.1820">
    <property type="entry name" value="alpha/beta hydrolase"/>
    <property type="match status" value="1"/>
</dbReference>
<dbReference type="InterPro" id="IPR050266">
    <property type="entry name" value="AB_hydrolase_sf"/>
</dbReference>
<feature type="domain" description="AB hydrolase-1" evidence="2">
    <location>
        <begin position="34"/>
        <end position="286"/>
    </location>
</feature>
<feature type="compositionally biased region" description="Low complexity" evidence="1">
    <location>
        <begin position="321"/>
        <end position="332"/>
    </location>
</feature>
<evidence type="ECO:0000256" key="1">
    <source>
        <dbReference type="SAM" id="MobiDB-lite"/>
    </source>
</evidence>
<dbReference type="RefSeq" id="WP_009946613.1">
    <property type="nucleotide sequence ID" value="NZ_BAAAGS010000021.1"/>
</dbReference>
<evidence type="ECO:0000313" key="4">
    <source>
        <dbReference type="Proteomes" id="UP001500729"/>
    </source>
</evidence>
<feature type="region of interest" description="Disordered" evidence="1">
    <location>
        <begin position="302"/>
        <end position="332"/>
    </location>
</feature>